<keyword evidence="2" id="KW-0255">Endonuclease</keyword>
<protein>
    <submittedName>
        <fullName evidence="2">Endonuclease/exonuclease/phosphatase family protein</fullName>
    </submittedName>
</protein>
<dbReference type="EMBL" id="JABXWD010000048">
    <property type="protein sequence ID" value="MBV6340803.1"/>
    <property type="molecule type" value="Genomic_DNA"/>
</dbReference>
<organism evidence="2 3">
    <name type="scientific">Candidatus Magnetobacterium casense</name>
    <dbReference type="NCBI Taxonomy" id="1455061"/>
    <lineage>
        <taxon>Bacteria</taxon>
        <taxon>Pseudomonadati</taxon>
        <taxon>Nitrospirota</taxon>
        <taxon>Thermodesulfovibrionia</taxon>
        <taxon>Thermodesulfovibrionales</taxon>
        <taxon>Candidatus Magnetobacteriaceae</taxon>
        <taxon>Candidatus Magnetobacterium</taxon>
    </lineage>
</organism>
<evidence type="ECO:0000259" key="1">
    <source>
        <dbReference type="Pfam" id="PF03372"/>
    </source>
</evidence>
<evidence type="ECO:0000313" key="3">
    <source>
        <dbReference type="Proteomes" id="UP001196980"/>
    </source>
</evidence>
<reference evidence="2 3" key="1">
    <citation type="journal article" date="2020" name="J Geophys Res Biogeosci">
        <title>Magnetotaxis as an Adaptation to Enable Bacterial Shuttling of Microbial Sulfur and Sulfur Cycling Across Aquatic Oxic#Anoxic Interfaces.</title>
        <authorList>
            <person name="Li J."/>
            <person name="Liu P."/>
            <person name="Wang J."/>
            <person name="Roberts A.P."/>
            <person name="Pan Y."/>
        </authorList>
    </citation>
    <scope>NUCLEOTIDE SEQUENCE [LARGE SCALE GENOMIC DNA]</scope>
    <source>
        <strain evidence="2 3">MYR-1_YQ</strain>
    </source>
</reference>
<proteinExistence type="predicted"/>
<sequence length="500" mass="57398">MDTNSIVYAIAGFIIPYLPYLTGQLKTDKVEDTYALRWATAIWDKIKNEVKTRPAIREAINDVSDNIYDDDARSAFRLQLKKLLMQRQDVLESLSGLWMELNSRGVHAVLDRELASAQWLDVLKGSDDVLQRLEMVRLLRTGVPPQQIVARFHTDLKYLYRVHSAFTLSGVYGILSGSNIRHWMDGLNPDDPFLRRLEMIRLLRTGTPVETIATEYNATKEYIYRLNDRFTRSGTLGIFTEDDMLKYRSFNPRLIRICSFNLHGLHDENPMRLKRIANELSVFDPELCAYQEVISGAGIQETSAQIANWMTKITGCYYRTHYAYCHQFMDKYPEGVAVSAKAQLVNAQRIDLNNDLTDNVRPLMERYAATADIDLYDSRVVFASVHLDHSDNPNIQLAQAEKLLKELKLRYRHSDYLCTIIAGDFNSKENSPVMQYLTEEGYVDTYRQCHRLGGDTFPTTNPFARIDYIMVKGNVRVKAAELILNDPELSDHIGLLAVIE</sequence>
<keyword evidence="3" id="KW-1185">Reference proteome</keyword>
<dbReference type="Proteomes" id="UP001196980">
    <property type="component" value="Unassembled WGS sequence"/>
</dbReference>
<accession>A0ABS6RYC6</accession>
<dbReference type="Pfam" id="PF03372">
    <property type="entry name" value="Exo_endo_phos"/>
    <property type="match status" value="1"/>
</dbReference>
<dbReference type="PANTHER" id="PTHR14859">
    <property type="entry name" value="CALCOFLUOR WHITE HYPERSENSITIVE PROTEIN PRECURSOR"/>
    <property type="match status" value="1"/>
</dbReference>
<dbReference type="InterPro" id="IPR005135">
    <property type="entry name" value="Endo/exonuclease/phosphatase"/>
</dbReference>
<keyword evidence="2" id="KW-0378">Hydrolase</keyword>
<dbReference type="GO" id="GO:0004519">
    <property type="term" value="F:endonuclease activity"/>
    <property type="evidence" value="ECO:0007669"/>
    <property type="project" value="UniProtKB-KW"/>
</dbReference>
<comment type="caution">
    <text evidence="2">The sequence shown here is derived from an EMBL/GenBank/DDBJ whole genome shotgun (WGS) entry which is preliminary data.</text>
</comment>
<dbReference type="InterPro" id="IPR051916">
    <property type="entry name" value="GPI-anchor_lipid_remodeler"/>
</dbReference>
<name>A0ABS6RYC6_9BACT</name>
<dbReference type="RefSeq" id="WP_218251420.1">
    <property type="nucleotide sequence ID" value="NZ_JABXWD010000048.1"/>
</dbReference>
<evidence type="ECO:0000313" key="2">
    <source>
        <dbReference type="EMBL" id="MBV6340803.1"/>
    </source>
</evidence>
<keyword evidence="2" id="KW-0540">Nuclease</keyword>
<gene>
    <name evidence="2" type="ORF">HWQ67_04325</name>
</gene>
<feature type="domain" description="Endonuclease/exonuclease/phosphatase" evidence="1">
    <location>
        <begin position="258"/>
        <end position="492"/>
    </location>
</feature>
<dbReference type="PANTHER" id="PTHR14859:SF15">
    <property type="entry name" value="ENDONUCLEASE_EXONUCLEASE_PHOSPHATASE DOMAIN-CONTAINING PROTEIN"/>
    <property type="match status" value="1"/>
</dbReference>